<accession>A0A9E7G0X5</accession>
<evidence type="ECO:0000256" key="2">
    <source>
        <dbReference type="ARBA" id="ARBA00022454"/>
    </source>
</evidence>
<protein>
    <submittedName>
        <fullName evidence="9">Pre-SET motif</fullName>
    </submittedName>
</protein>
<dbReference type="OrthoDB" id="308383at2759"/>
<dbReference type="GO" id="GO:0032259">
    <property type="term" value="P:methylation"/>
    <property type="evidence" value="ECO:0007669"/>
    <property type="project" value="UniProtKB-KW"/>
</dbReference>
<evidence type="ECO:0000259" key="8">
    <source>
        <dbReference type="PROSITE" id="PS50868"/>
    </source>
</evidence>
<dbReference type="AlphaFoldDB" id="A0A9E7G0X5"/>
<dbReference type="PROSITE" id="PS50280">
    <property type="entry name" value="SET"/>
    <property type="match status" value="1"/>
</dbReference>
<dbReference type="PANTHER" id="PTHR47325">
    <property type="entry name" value="HISTONE-LYSINE N-METHYLTRANSFERASE SUVR5"/>
    <property type="match status" value="1"/>
</dbReference>
<keyword evidence="2" id="KW-0158">Chromosome</keyword>
<dbReference type="SMART" id="SM00508">
    <property type="entry name" value="PostSET"/>
    <property type="match status" value="1"/>
</dbReference>
<evidence type="ECO:0000313" key="10">
    <source>
        <dbReference type="Proteomes" id="UP001055439"/>
    </source>
</evidence>
<keyword evidence="4" id="KW-0808">Transferase</keyword>
<evidence type="ECO:0000256" key="5">
    <source>
        <dbReference type="ARBA" id="ARBA00022691"/>
    </source>
</evidence>
<evidence type="ECO:0000256" key="3">
    <source>
        <dbReference type="ARBA" id="ARBA00022603"/>
    </source>
</evidence>
<evidence type="ECO:0000259" key="7">
    <source>
        <dbReference type="PROSITE" id="PS50867"/>
    </source>
</evidence>
<reference evidence="9" key="1">
    <citation type="submission" date="2022-05" db="EMBL/GenBank/DDBJ databases">
        <title>The Musa troglodytarum L. genome provides insights into the mechanism of non-climacteric behaviour and enrichment of carotenoids.</title>
        <authorList>
            <person name="Wang J."/>
        </authorList>
    </citation>
    <scope>NUCLEOTIDE SEQUENCE</scope>
    <source>
        <tissue evidence="9">Leaf</tissue>
    </source>
</reference>
<dbReference type="GO" id="GO:0042054">
    <property type="term" value="F:histone methyltransferase activity"/>
    <property type="evidence" value="ECO:0007669"/>
    <property type="project" value="InterPro"/>
</dbReference>
<dbReference type="Pfam" id="PF11722">
    <property type="entry name" value="zf-TRM13_CCCH"/>
    <property type="match status" value="1"/>
</dbReference>
<keyword evidence="3" id="KW-0489">Methyltransferase</keyword>
<dbReference type="GO" id="GO:0008270">
    <property type="term" value="F:zinc ion binding"/>
    <property type="evidence" value="ECO:0007669"/>
    <property type="project" value="InterPro"/>
</dbReference>
<feature type="domain" description="Pre-SET" evidence="7">
    <location>
        <begin position="878"/>
        <end position="954"/>
    </location>
</feature>
<gene>
    <name evidence="9" type="ORF">MUK42_13159</name>
</gene>
<dbReference type="GO" id="GO:0005694">
    <property type="term" value="C:chromosome"/>
    <property type="evidence" value="ECO:0007669"/>
    <property type="project" value="UniProtKB-SubCell"/>
</dbReference>
<keyword evidence="10" id="KW-1185">Reference proteome</keyword>
<dbReference type="SMART" id="SM00317">
    <property type="entry name" value="SET"/>
    <property type="match status" value="1"/>
</dbReference>
<evidence type="ECO:0000313" key="9">
    <source>
        <dbReference type="EMBL" id="URE03243.1"/>
    </source>
</evidence>
<evidence type="ECO:0000256" key="1">
    <source>
        <dbReference type="ARBA" id="ARBA00004286"/>
    </source>
</evidence>
<dbReference type="InterPro" id="IPR021721">
    <property type="entry name" value="Znf_CCCH-type_TRM13"/>
</dbReference>
<evidence type="ECO:0000256" key="4">
    <source>
        <dbReference type="ARBA" id="ARBA00022679"/>
    </source>
</evidence>
<dbReference type="Pfam" id="PF00856">
    <property type="entry name" value="SET"/>
    <property type="match status" value="1"/>
</dbReference>
<dbReference type="SMART" id="SM00468">
    <property type="entry name" value="PreSET"/>
    <property type="match status" value="1"/>
</dbReference>
<dbReference type="SUPFAM" id="SSF82199">
    <property type="entry name" value="SET domain"/>
    <property type="match status" value="1"/>
</dbReference>
<dbReference type="Proteomes" id="UP001055439">
    <property type="component" value="Chromosome 5"/>
</dbReference>
<feature type="domain" description="SET" evidence="6">
    <location>
        <begin position="957"/>
        <end position="1089"/>
    </location>
</feature>
<organism evidence="9 10">
    <name type="scientific">Musa troglodytarum</name>
    <name type="common">fe'i banana</name>
    <dbReference type="NCBI Taxonomy" id="320322"/>
    <lineage>
        <taxon>Eukaryota</taxon>
        <taxon>Viridiplantae</taxon>
        <taxon>Streptophyta</taxon>
        <taxon>Embryophyta</taxon>
        <taxon>Tracheophyta</taxon>
        <taxon>Spermatophyta</taxon>
        <taxon>Magnoliopsida</taxon>
        <taxon>Liliopsida</taxon>
        <taxon>Zingiberales</taxon>
        <taxon>Musaceae</taxon>
        <taxon>Musa</taxon>
    </lineage>
</organism>
<keyword evidence="5" id="KW-0949">S-adenosyl-L-methionine</keyword>
<comment type="subcellular location">
    <subcellularLocation>
        <location evidence="1">Chromosome</location>
    </subcellularLocation>
</comment>
<dbReference type="InterPro" id="IPR003616">
    <property type="entry name" value="Post-SET_dom"/>
</dbReference>
<dbReference type="InterPro" id="IPR007728">
    <property type="entry name" value="Pre-SET_dom"/>
</dbReference>
<dbReference type="InterPro" id="IPR001214">
    <property type="entry name" value="SET_dom"/>
</dbReference>
<feature type="domain" description="Post-SET" evidence="8">
    <location>
        <begin position="1096"/>
        <end position="1112"/>
    </location>
</feature>
<dbReference type="Gene3D" id="2.170.270.10">
    <property type="entry name" value="SET domain"/>
    <property type="match status" value="1"/>
</dbReference>
<dbReference type="PROSITE" id="PS50868">
    <property type="entry name" value="POST_SET"/>
    <property type="match status" value="1"/>
</dbReference>
<dbReference type="PROSITE" id="PS50867">
    <property type="entry name" value="PRE_SET"/>
    <property type="match status" value="1"/>
</dbReference>
<sequence length="1112" mass="125863">MLLVRSIDELPEPLVRGSHRRWRKLVKDLTLPHWHIMQKLAVAMLNIGDQLHTEAVIENARKATAWKEFAMEASQCRDYADLGRMLLKLQTMILPHYVNCAWLVDSFGSWKSKCQNAQSAESIEILTEELMDSVLWMKVNELWSAPMQPELSLEWKSWKQEAMKYFFSSYPTATVGDMGPNNVTNSLVVDFETSRKRPKLEVHAETYISQMEVPTCKELSQVNMVEADLRHFNRQEVQESAPCQPCKVENLSMMARASESHSLAGPCNQFVDECKDTKVIQIPQVGTVTRMERGKAVLLNDQSESNAPKKYRQCLAFVPSKGRQCGRWANDGDIYCCVHLNAHYAGKFSHEGQKKIPVEAQMCEGTTTHGRKCKHRARLGSTFCKKHQFLRSHETMYSDDHSSGNTVNRNRIDNLVFESFSSSNIVHDGHVSPKEIQTTHENLVPVVVGVTLDERNCLMKKSELYNALPALLPRCIGNYLQNNGDQCLEYAKRHSLYCDKHLPKFLKRARNGKSRLVSKDIFLNLLKKCNSREEKLCLHQACELLYGFMRNGLSRQRPVSRGDMMSWILSEATKDQSLGECLLKLVSSEREKLSNIWGFNTDKDRQNSPSETNIMLMPMVNNKDKYTEPGVKCKICAEVFASDHKLVHSVKEVQTQASESLSLGRLLDVHCSGVAETLFSEIQKTKPRPSSLEILSIARSACCRTSFNAALEVKYGILQENLYLTALKLCSELNIEVGWHLEGFICPKGCRPSTKTYSLSPLHALKLGLAENPAHVMDSFGNAIWEIDESHYILNLEHLNFKSMPKGIILCEDVSFGRESVPVACVVDEHLKQCFLVTSHEASDDQEHHIRMPWKAFNYLTKRLIGPSLSQEAKDQQLGCKCPSSVCNPENCDHVYLFDDDHVNAKDVNGNSMHSRFAYDEKGRIVLEEGHLVYECNSMCKCDATCPNRVLQKGIQVKLEIFRTEKKGWAVRAGEAISRGSFVCEYIGEVLNDDEANRRGERYDSHGCSYLYDIDAHIDCAQGLTEGTVPYVIDATKHGNVSRFINHSCSPNLINYLVLVDNMDCQLAHVGLYASRDIAEGEELAYDYRSKLVPGEGYPCHCGASNCRGRLY</sequence>
<dbReference type="EMBL" id="CP097507">
    <property type="protein sequence ID" value="URE03243.1"/>
    <property type="molecule type" value="Genomic_DNA"/>
</dbReference>
<evidence type="ECO:0000259" key="6">
    <source>
        <dbReference type="PROSITE" id="PS50280"/>
    </source>
</evidence>
<dbReference type="GO" id="GO:0005634">
    <property type="term" value="C:nucleus"/>
    <property type="evidence" value="ECO:0007669"/>
    <property type="project" value="InterPro"/>
</dbReference>
<dbReference type="Pfam" id="PF05033">
    <property type="entry name" value="Pre-SET"/>
    <property type="match status" value="1"/>
</dbReference>
<dbReference type="InterPro" id="IPR046341">
    <property type="entry name" value="SET_dom_sf"/>
</dbReference>
<name>A0A9E7G0X5_9LILI</name>
<dbReference type="PANTHER" id="PTHR47325:SF1">
    <property type="entry name" value="HISTONE-LYSINE N-METHYLTRANSFERASE SUVR5"/>
    <property type="match status" value="1"/>
</dbReference>
<proteinExistence type="predicted"/>